<evidence type="ECO:0000313" key="1">
    <source>
        <dbReference type="EMBL" id="MCA9387265.1"/>
    </source>
</evidence>
<proteinExistence type="predicted"/>
<name>A0A955RM03_9BACT</name>
<gene>
    <name evidence="1" type="ORF">KC669_04495</name>
</gene>
<organism evidence="1 2">
    <name type="scientific">Candidatus Dojkabacteria bacterium</name>
    <dbReference type="NCBI Taxonomy" id="2099670"/>
    <lineage>
        <taxon>Bacteria</taxon>
        <taxon>Candidatus Dojkabacteria</taxon>
    </lineage>
</organism>
<dbReference type="EMBL" id="JAGQLF010000075">
    <property type="protein sequence ID" value="MCA9387265.1"/>
    <property type="molecule type" value="Genomic_DNA"/>
</dbReference>
<reference evidence="1" key="1">
    <citation type="submission" date="2020-04" db="EMBL/GenBank/DDBJ databases">
        <authorList>
            <person name="Zhang T."/>
        </authorList>
    </citation>
    <scope>NUCLEOTIDE SEQUENCE</scope>
    <source>
        <strain evidence="1">HKST-UBA09</strain>
    </source>
</reference>
<reference evidence="1" key="2">
    <citation type="journal article" date="2021" name="Microbiome">
        <title>Successional dynamics and alternative stable states in a saline activated sludge microbial community over 9 years.</title>
        <authorList>
            <person name="Wang Y."/>
            <person name="Ye J."/>
            <person name="Ju F."/>
            <person name="Liu L."/>
            <person name="Boyd J.A."/>
            <person name="Deng Y."/>
            <person name="Parks D.H."/>
            <person name="Jiang X."/>
            <person name="Yin X."/>
            <person name="Woodcroft B.J."/>
            <person name="Tyson G.W."/>
            <person name="Hugenholtz P."/>
            <person name="Polz M.F."/>
            <person name="Zhang T."/>
        </authorList>
    </citation>
    <scope>NUCLEOTIDE SEQUENCE</scope>
    <source>
        <strain evidence="1">HKST-UBA09</strain>
    </source>
</reference>
<accession>A0A955RM03</accession>
<dbReference type="Proteomes" id="UP000714915">
    <property type="component" value="Unassembled WGS sequence"/>
</dbReference>
<sequence length="279" mass="32669">MDRFPELNTTNPNELLLDLDNLEINLERLATILLNENKGLDFAVQEFSKDTSLPNLKLLCEMMVLSIPMINTSGQLHPLMSTQEQIQKFLDGQRDGIGDCKLLTILTTYFISHIFEMPTVVSIRSYSGHPILFTNMKSQNYQISFLHKEPAVKHNVQSDPFSVISADHMSDYFDDPDFPNTKSLLYWRVRNATFVLDGMNILRRCVVNYAFKPNFYTEIFKQTSMLMYEAELFADPIIFYWETELDRIKEMYQRRILIQGDRFNAHFFKNDVVNSLRFI</sequence>
<dbReference type="AlphaFoldDB" id="A0A955RM03"/>
<protein>
    <submittedName>
        <fullName evidence="1">Uncharacterized protein</fullName>
    </submittedName>
</protein>
<comment type="caution">
    <text evidence="1">The sequence shown here is derived from an EMBL/GenBank/DDBJ whole genome shotgun (WGS) entry which is preliminary data.</text>
</comment>
<evidence type="ECO:0000313" key="2">
    <source>
        <dbReference type="Proteomes" id="UP000714915"/>
    </source>
</evidence>